<dbReference type="InterPro" id="IPR023298">
    <property type="entry name" value="ATPase_P-typ_TM_dom_sf"/>
</dbReference>
<feature type="transmembrane region" description="Helical" evidence="3">
    <location>
        <begin position="173"/>
        <end position="195"/>
    </location>
</feature>
<reference evidence="4" key="1">
    <citation type="journal article" date="2013" name="J. Plant Res.">
        <title>Effect of fungi and light on seed germination of three Opuntia species from semiarid lands of central Mexico.</title>
        <authorList>
            <person name="Delgado-Sanchez P."/>
            <person name="Jimenez-Bremont J.F."/>
            <person name="Guerrero-Gonzalez Mde L."/>
            <person name="Flores J."/>
        </authorList>
    </citation>
    <scope>NUCLEOTIDE SEQUENCE</scope>
    <source>
        <tissue evidence="4">Cladode</tissue>
    </source>
</reference>
<keyword evidence="3" id="KW-0812">Transmembrane</keyword>
<dbReference type="PANTHER" id="PTHR24093:SF369">
    <property type="entry name" value="CALCIUM-TRANSPORTING ATPASE"/>
    <property type="match status" value="1"/>
</dbReference>
<comment type="subcellular location">
    <subcellularLocation>
        <location evidence="1">Endomembrane system</location>
        <topology evidence="1">Multi-pass membrane protein</topology>
    </subcellularLocation>
</comment>
<dbReference type="PANTHER" id="PTHR24093">
    <property type="entry name" value="CATION TRANSPORTING ATPASE"/>
    <property type="match status" value="1"/>
</dbReference>
<name>A0A7C8ZVZ2_OPUST</name>
<dbReference type="AlphaFoldDB" id="A0A7C8ZVZ2"/>
<accession>A0A7C8ZVZ2</accession>
<evidence type="ECO:0000313" key="4">
    <source>
        <dbReference type="EMBL" id="MBA4652456.1"/>
    </source>
</evidence>
<dbReference type="SUPFAM" id="SSF81665">
    <property type="entry name" value="Calcium ATPase, transmembrane domain M"/>
    <property type="match status" value="1"/>
</dbReference>
<evidence type="ECO:0000256" key="3">
    <source>
        <dbReference type="SAM" id="Phobius"/>
    </source>
</evidence>
<keyword evidence="3" id="KW-0472">Membrane</keyword>
<dbReference type="GO" id="GO:0005886">
    <property type="term" value="C:plasma membrane"/>
    <property type="evidence" value="ECO:0007669"/>
    <property type="project" value="TreeGrafter"/>
</dbReference>
<feature type="transmembrane region" description="Helical" evidence="3">
    <location>
        <begin position="215"/>
        <end position="236"/>
    </location>
</feature>
<proteinExistence type="predicted"/>
<keyword evidence="2" id="KW-0460">Magnesium</keyword>
<evidence type="ECO:0000256" key="1">
    <source>
        <dbReference type="ARBA" id="ARBA00004127"/>
    </source>
</evidence>
<protein>
    <submittedName>
        <fullName evidence="4">Uncharacterized protein</fullName>
    </submittedName>
</protein>
<organism evidence="4">
    <name type="scientific">Opuntia streptacantha</name>
    <name type="common">Prickly pear cactus</name>
    <name type="synonym">Opuntia cardona</name>
    <dbReference type="NCBI Taxonomy" id="393608"/>
    <lineage>
        <taxon>Eukaryota</taxon>
        <taxon>Viridiplantae</taxon>
        <taxon>Streptophyta</taxon>
        <taxon>Embryophyta</taxon>
        <taxon>Tracheophyta</taxon>
        <taxon>Spermatophyta</taxon>
        <taxon>Magnoliopsida</taxon>
        <taxon>eudicotyledons</taxon>
        <taxon>Gunneridae</taxon>
        <taxon>Pentapetalae</taxon>
        <taxon>Caryophyllales</taxon>
        <taxon>Cactineae</taxon>
        <taxon>Cactaceae</taxon>
        <taxon>Opuntioideae</taxon>
        <taxon>Opuntia</taxon>
    </lineage>
</organism>
<reference evidence="4" key="2">
    <citation type="submission" date="2020-07" db="EMBL/GenBank/DDBJ databases">
        <authorList>
            <person name="Vera ALvarez R."/>
            <person name="Arias-Moreno D.M."/>
            <person name="Jimenez-Jacinto V."/>
            <person name="Jimenez-Bremont J.F."/>
            <person name="Swaminathan K."/>
            <person name="Moose S.P."/>
            <person name="Guerrero-Gonzalez M.L."/>
            <person name="Marino-Ramirez L."/>
            <person name="Landsman D."/>
            <person name="Rodriguez-Kessler M."/>
            <person name="Delgado-Sanchez P."/>
        </authorList>
    </citation>
    <scope>NUCLEOTIDE SEQUENCE</scope>
    <source>
        <tissue evidence="4">Cladode</tissue>
    </source>
</reference>
<feature type="transmembrane region" description="Helical" evidence="3">
    <location>
        <begin position="93"/>
        <end position="117"/>
    </location>
</feature>
<dbReference type="GO" id="GO:0012505">
    <property type="term" value="C:endomembrane system"/>
    <property type="evidence" value="ECO:0007669"/>
    <property type="project" value="UniProtKB-SubCell"/>
</dbReference>
<dbReference type="EMBL" id="GISG01174635">
    <property type="protein sequence ID" value="MBA4652456.1"/>
    <property type="molecule type" value="Transcribed_RNA"/>
</dbReference>
<dbReference type="Gene3D" id="1.20.1110.10">
    <property type="entry name" value="Calcium-transporting ATPase, transmembrane domain"/>
    <property type="match status" value="1"/>
</dbReference>
<keyword evidence="3" id="KW-1133">Transmembrane helix</keyword>
<feature type="transmembrane region" description="Helical" evidence="3">
    <location>
        <begin position="68"/>
        <end position="87"/>
    </location>
</feature>
<sequence>MLLLTYHPMILILPMKAVTIHQTPSPLSNDQNTLMTVTRQRNKIFQKPPNQNLLGFVFEALIKRHHHYHGMLLFCSVLQIGSGFMANDPEERWFYGTAITFIIFFAICIDVVTYLFCYSGKPSSSGRISVEAAAQHESRMNSGSDCVQTNVANNPFLNEKIPIQRQLSMLNSFVSIIPYWLLFLLFVVLLILYSIRHKTDQETDEDGYQGLADVISTAVTILLAGLPLGLPLTRGLTTAKSMKKMMDANASVRNLSACGARRDLKCGRSVPVRPFQRGIQLHRTEKIRNLGVRSVSREFGRDDR</sequence>
<dbReference type="GO" id="GO:0005388">
    <property type="term" value="F:P-type calcium transporter activity"/>
    <property type="evidence" value="ECO:0007669"/>
    <property type="project" value="TreeGrafter"/>
</dbReference>
<evidence type="ECO:0000256" key="2">
    <source>
        <dbReference type="ARBA" id="ARBA00022842"/>
    </source>
</evidence>